<feature type="domain" description="DUF4349" evidence="2">
    <location>
        <begin position="83"/>
        <end position="294"/>
    </location>
</feature>
<evidence type="ECO:0000259" key="2">
    <source>
        <dbReference type="Pfam" id="PF14257"/>
    </source>
</evidence>
<keyword evidence="1" id="KW-1133">Transmembrane helix</keyword>
<dbReference type="AlphaFoldDB" id="A0A1F4UMF4"/>
<keyword evidence="1" id="KW-0812">Transmembrane</keyword>
<protein>
    <recommendedName>
        <fullName evidence="2">DUF4349 domain-containing protein</fullName>
    </recommendedName>
</protein>
<evidence type="ECO:0000313" key="3">
    <source>
        <dbReference type="EMBL" id="OGC46155.1"/>
    </source>
</evidence>
<sequence>FNKIFIWVKTNKLATFLVIIVLYLISKNTSPPTFLGSRMQYDSAGISGESFNLSAPSGITSKSSSYIREPVYEAAPTPDIENRMVIKNSNLSMQVEDVRETINAISIKVRLLKGYVVNTFISTPEFGEDGTIEVRVPTDTLDATLEYFRGLAIKVVSENISGTDITDQYVDIQARLSRLEQTKATFEAMIDKAVKIEEILNIQREIFSIQSQIDNYKGQLKYMEEASKTALIRIDVSTSELGLPYEPIDEWSPKTVFKQAYRSFLSDLIKIGNKAIWIVVYAPFWLIPVVAVLIIKAYKKRKQNLNKTQ</sequence>
<evidence type="ECO:0000313" key="4">
    <source>
        <dbReference type="Proteomes" id="UP000178615"/>
    </source>
</evidence>
<dbReference type="InterPro" id="IPR025645">
    <property type="entry name" value="DUF4349"/>
</dbReference>
<proteinExistence type="predicted"/>
<accession>A0A1F4UMF4</accession>
<organism evidence="3 4">
    <name type="scientific">candidate division WWE3 bacterium RBG_19FT_COMBO_34_6</name>
    <dbReference type="NCBI Taxonomy" id="1802612"/>
    <lineage>
        <taxon>Bacteria</taxon>
        <taxon>Katanobacteria</taxon>
    </lineage>
</organism>
<dbReference type="EMBL" id="MEUV01000012">
    <property type="protein sequence ID" value="OGC46155.1"/>
    <property type="molecule type" value="Genomic_DNA"/>
</dbReference>
<name>A0A1F4UMF4_UNCKA</name>
<reference evidence="3 4" key="1">
    <citation type="journal article" date="2016" name="Nat. Commun.">
        <title>Thousands of microbial genomes shed light on interconnected biogeochemical processes in an aquifer system.</title>
        <authorList>
            <person name="Anantharaman K."/>
            <person name="Brown C.T."/>
            <person name="Hug L.A."/>
            <person name="Sharon I."/>
            <person name="Castelle C.J."/>
            <person name="Probst A.J."/>
            <person name="Thomas B.C."/>
            <person name="Singh A."/>
            <person name="Wilkins M.J."/>
            <person name="Karaoz U."/>
            <person name="Brodie E.L."/>
            <person name="Williams K.H."/>
            <person name="Hubbard S.S."/>
            <person name="Banfield J.F."/>
        </authorList>
    </citation>
    <scope>NUCLEOTIDE SEQUENCE [LARGE SCALE GENOMIC DNA]</scope>
</reference>
<gene>
    <name evidence="3" type="ORF">A2V49_01850</name>
</gene>
<dbReference type="Pfam" id="PF14257">
    <property type="entry name" value="DUF4349"/>
    <property type="match status" value="1"/>
</dbReference>
<comment type="caution">
    <text evidence="3">The sequence shown here is derived from an EMBL/GenBank/DDBJ whole genome shotgun (WGS) entry which is preliminary data.</text>
</comment>
<feature type="transmembrane region" description="Helical" evidence="1">
    <location>
        <begin position="275"/>
        <end position="295"/>
    </location>
</feature>
<dbReference type="Proteomes" id="UP000178615">
    <property type="component" value="Unassembled WGS sequence"/>
</dbReference>
<keyword evidence="1" id="KW-0472">Membrane</keyword>
<feature type="non-terminal residue" evidence="3">
    <location>
        <position position="1"/>
    </location>
</feature>
<evidence type="ECO:0000256" key="1">
    <source>
        <dbReference type="SAM" id="Phobius"/>
    </source>
</evidence>